<evidence type="ECO:0008006" key="4">
    <source>
        <dbReference type="Google" id="ProtNLM"/>
    </source>
</evidence>
<organism evidence="2 3">
    <name type="scientific">Lactuca virosa</name>
    <dbReference type="NCBI Taxonomy" id="75947"/>
    <lineage>
        <taxon>Eukaryota</taxon>
        <taxon>Viridiplantae</taxon>
        <taxon>Streptophyta</taxon>
        <taxon>Embryophyta</taxon>
        <taxon>Tracheophyta</taxon>
        <taxon>Spermatophyta</taxon>
        <taxon>Magnoliopsida</taxon>
        <taxon>eudicotyledons</taxon>
        <taxon>Gunneridae</taxon>
        <taxon>Pentapetalae</taxon>
        <taxon>asterids</taxon>
        <taxon>campanulids</taxon>
        <taxon>Asterales</taxon>
        <taxon>Asteraceae</taxon>
        <taxon>Cichorioideae</taxon>
        <taxon>Cichorieae</taxon>
        <taxon>Lactucinae</taxon>
        <taxon>Lactuca</taxon>
    </lineage>
</organism>
<name>A0AAU9MRM3_9ASTR</name>
<feature type="transmembrane region" description="Helical" evidence="1">
    <location>
        <begin position="102"/>
        <end position="122"/>
    </location>
</feature>
<sequence length="193" mass="20900">MMSTEAAVALFLHPRHPSLFCFQSTMKVGAVGRGKPLKLLVPTRARTTRIGLLSSRCSSPFFSGRSYRAFALLSPPSLRSSPTVPVVIHQPEEAERRIATPLLLFFPVGVARVCLASTFAAVGSPWVDVCVLPATPAVLAVTFWVCGRVFLWLLCCENYLSDFGWKTHRHHLKVVAATASATAGHHLGGCVCV</sequence>
<dbReference type="Proteomes" id="UP001157418">
    <property type="component" value="Unassembled WGS sequence"/>
</dbReference>
<dbReference type="EMBL" id="CAKMRJ010002223">
    <property type="protein sequence ID" value="CAH1428141.1"/>
    <property type="molecule type" value="Genomic_DNA"/>
</dbReference>
<reference evidence="2 3" key="1">
    <citation type="submission" date="2022-01" db="EMBL/GenBank/DDBJ databases">
        <authorList>
            <person name="Xiong W."/>
            <person name="Schranz E."/>
        </authorList>
    </citation>
    <scope>NUCLEOTIDE SEQUENCE [LARGE SCALE GENOMIC DNA]</scope>
</reference>
<keyword evidence="1" id="KW-0472">Membrane</keyword>
<evidence type="ECO:0000313" key="2">
    <source>
        <dbReference type="EMBL" id="CAH1428141.1"/>
    </source>
</evidence>
<evidence type="ECO:0000313" key="3">
    <source>
        <dbReference type="Proteomes" id="UP001157418"/>
    </source>
</evidence>
<gene>
    <name evidence="2" type="ORF">LVIROSA_LOCUS15092</name>
</gene>
<keyword evidence="3" id="KW-1185">Reference proteome</keyword>
<keyword evidence="1" id="KW-0812">Transmembrane</keyword>
<dbReference type="AlphaFoldDB" id="A0AAU9MRM3"/>
<evidence type="ECO:0000256" key="1">
    <source>
        <dbReference type="SAM" id="Phobius"/>
    </source>
</evidence>
<comment type="caution">
    <text evidence="2">The sequence shown here is derived from an EMBL/GenBank/DDBJ whole genome shotgun (WGS) entry which is preliminary data.</text>
</comment>
<feature type="transmembrane region" description="Helical" evidence="1">
    <location>
        <begin position="134"/>
        <end position="156"/>
    </location>
</feature>
<proteinExistence type="predicted"/>
<protein>
    <recommendedName>
        <fullName evidence="4">Transmembrane protein</fullName>
    </recommendedName>
</protein>
<keyword evidence="1" id="KW-1133">Transmembrane helix</keyword>
<accession>A0AAU9MRM3</accession>